<dbReference type="InterPro" id="IPR043502">
    <property type="entry name" value="DNA/RNA_pol_sf"/>
</dbReference>
<dbReference type="CDD" id="cd01651">
    <property type="entry name" value="RT_G2_intron"/>
    <property type="match status" value="1"/>
</dbReference>
<dbReference type="Pfam" id="PF08388">
    <property type="entry name" value="GIIM"/>
    <property type="match status" value="1"/>
</dbReference>
<evidence type="ECO:0000259" key="1">
    <source>
        <dbReference type="PROSITE" id="PS50878"/>
    </source>
</evidence>
<dbReference type="InterPro" id="IPR000477">
    <property type="entry name" value="RT_dom"/>
</dbReference>
<dbReference type="InterPro" id="IPR051083">
    <property type="entry name" value="GrpII_Intron_Splice-Mob/Def"/>
</dbReference>
<dbReference type="SUPFAM" id="SSF56672">
    <property type="entry name" value="DNA/RNA polymerases"/>
    <property type="match status" value="1"/>
</dbReference>
<dbReference type="PANTHER" id="PTHR34047">
    <property type="entry name" value="NUCLEAR INTRON MATURASE 1, MITOCHONDRIAL-RELATED"/>
    <property type="match status" value="1"/>
</dbReference>
<protein>
    <submittedName>
        <fullName evidence="2">Group II intron-encoded protein LtrA</fullName>
    </submittedName>
</protein>
<proteinExistence type="predicted"/>
<dbReference type="Pfam" id="PF00078">
    <property type="entry name" value="RVT_1"/>
    <property type="match status" value="1"/>
</dbReference>
<reference evidence="2" key="1">
    <citation type="submission" date="2019-11" db="EMBL/GenBank/DDBJ databases">
        <authorList>
            <person name="Feng L."/>
        </authorList>
    </citation>
    <scope>NUCLEOTIDE SEQUENCE</scope>
    <source>
        <strain evidence="2">CsymbiosumLFYP84</strain>
    </source>
</reference>
<dbReference type="InterPro" id="IPR013597">
    <property type="entry name" value="Mat_intron_G2"/>
</dbReference>
<evidence type="ECO:0000313" key="2">
    <source>
        <dbReference type="EMBL" id="VYU77846.1"/>
    </source>
</evidence>
<accession>A0A6N3HLN9</accession>
<dbReference type="NCBIfam" id="TIGR04416">
    <property type="entry name" value="group_II_RT_mat"/>
    <property type="match status" value="1"/>
</dbReference>
<sequence length="432" mass="51338">MMETKLERISQLSSEQPELVFTSVGHLINKEMLKRCHEQMDGKKAAGIDGITKEDYEKNLEENLARLVESLKRKAYKPKPARKVEIPKENGKTRPISIYCYEDKLVQEGLREILEAVFEPQFYDNMMGFRPGRSCHQALRKLNQMLEREKTNYVLDADIQGFFNHLDHKWIERFVESRIKDPNITRLIRRTLKAGIMEDYGYQESPEGSGQGSVCSPILANIYMHYVLLWWFEEKVKPKMRGYCGLIVYADDFVACFQYKEEAEEFYSRLKHRMEHFGLSLEEEKSRLIEFGRFAKERAEREGKKTGTFDFLGFTHYVSESRNGKFRVKRKTSRKKLQKKSREIHAQIKKERHKEISVQVKKLNEILVGYYHYYGLTDNSRSIGLFYREVEKTLYKWLNRRSQKKSYTWEGFREMMKQHPLAKPKIYVSIYA</sequence>
<feature type="domain" description="Reverse transcriptase" evidence="1">
    <location>
        <begin position="67"/>
        <end position="316"/>
    </location>
</feature>
<gene>
    <name evidence="2" type="primary">ltrA_6</name>
    <name evidence="2" type="ORF">CSLFYP84_04014</name>
</gene>
<dbReference type="PANTHER" id="PTHR34047:SF8">
    <property type="entry name" value="PROTEIN YKFC"/>
    <property type="match status" value="1"/>
</dbReference>
<organism evidence="2">
    <name type="scientific">Clostridium symbiosum</name>
    <name type="common">Bacteroides symbiosus</name>
    <dbReference type="NCBI Taxonomy" id="1512"/>
    <lineage>
        <taxon>Bacteria</taxon>
        <taxon>Bacillati</taxon>
        <taxon>Bacillota</taxon>
        <taxon>Clostridia</taxon>
        <taxon>Lachnospirales</taxon>
        <taxon>Lachnospiraceae</taxon>
        <taxon>Otoolea</taxon>
    </lineage>
</organism>
<dbReference type="EMBL" id="CACRUA010000064">
    <property type="protein sequence ID" value="VYU77846.1"/>
    <property type="molecule type" value="Genomic_DNA"/>
</dbReference>
<dbReference type="PROSITE" id="PS50878">
    <property type="entry name" value="RT_POL"/>
    <property type="match status" value="1"/>
</dbReference>
<dbReference type="RefSeq" id="WP_009299248.1">
    <property type="nucleotide sequence ID" value="NZ_CP125623.1"/>
</dbReference>
<dbReference type="InterPro" id="IPR030931">
    <property type="entry name" value="Group_II_RT_mat"/>
</dbReference>
<dbReference type="AlphaFoldDB" id="A0A6N3HLN9"/>
<name>A0A6N3HLN9_CLOSY</name>